<evidence type="ECO:0000259" key="2">
    <source>
        <dbReference type="Pfam" id="PF03724"/>
    </source>
</evidence>
<comment type="caution">
    <text evidence="3">The sequence shown here is derived from an EMBL/GenBank/DDBJ whole genome shotgun (WGS) entry which is preliminary data.</text>
</comment>
<dbReference type="Pfam" id="PF03724">
    <property type="entry name" value="META"/>
    <property type="match status" value="1"/>
</dbReference>
<dbReference type="InterPro" id="IPR036412">
    <property type="entry name" value="HAD-like_sf"/>
</dbReference>
<accession>A0A5C6F9X0</accession>
<dbReference type="InterPro" id="IPR038670">
    <property type="entry name" value="HslJ-like_sf"/>
</dbReference>
<dbReference type="Gene3D" id="2.40.128.270">
    <property type="match status" value="1"/>
</dbReference>
<dbReference type="AlphaFoldDB" id="A0A5C6F9X0"/>
<dbReference type="InterPro" id="IPR053147">
    <property type="entry name" value="Hsp_HslJ-like"/>
</dbReference>
<dbReference type="InterPro" id="IPR023214">
    <property type="entry name" value="HAD_sf"/>
</dbReference>
<dbReference type="CDD" id="cd01427">
    <property type="entry name" value="HAD_like"/>
    <property type="match status" value="1"/>
</dbReference>
<dbReference type="PANTHER" id="PTHR35535:SF1">
    <property type="entry name" value="HEAT SHOCK PROTEIN HSLJ"/>
    <property type="match status" value="1"/>
</dbReference>
<organism evidence="3 4">
    <name type="scientific">Rubripirellula reticaptiva</name>
    <dbReference type="NCBI Taxonomy" id="2528013"/>
    <lineage>
        <taxon>Bacteria</taxon>
        <taxon>Pseudomonadati</taxon>
        <taxon>Planctomycetota</taxon>
        <taxon>Planctomycetia</taxon>
        <taxon>Pirellulales</taxon>
        <taxon>Pirellulaceae</taxon>
        <taxon>Rubripirellula</taxon>
    </lineage>
</organism>
<evidence type="ECO:0000313" key="4">
    <source>
        <dbReference type="Proteomes" id="UP000317977"/>
    </source>
</evidence>
<keyword evidence="1" id="KW-0732">Signal</keyword>
<proteinExistence type="predicted"/>
<dbReference type="Pfam" id="PF12710">
    <property type="entry name" value="HAD"/>
    <property type="match status" value="1"/>
</dbReference>
<dbReference type="PANTHER" id="PTHR35535">
    <property type="entry name" value="HEAT SHOCK PROTEIN HSLJ"/>
    <property type="match status" value="1"/>
</dbReference>
<evidence type="ECO:0000256" key="1">
    <source>
        <dbReference type="SAM" id="SignalP"/>
    </source>
</evidence>
<feature type="chain" id="PRO_5022763533" evidence="1">
    <location>
        <begin position="29"/>
        <end position="457"/>
    </location>
</feature>
<dbReference type="SUPFAM" id="SSF56784">
    <property type="entry name" value="HAD-like"/>
    <property type="match status" value="1"/>
</dbReference>
<evidence type="ECO:0000313" key="3">
    <source>
        <dbReference type="EMBL" id="TWU56321.1"/>
    </source>
</evidence>
<keyword evidence="4" id="KW-1185">Reference proteome</keyword>
<dbReference type="RefSeq" id="WP_246151588.1">
    <property type="nucleotide sequence ID" value="NZ_SJPX01000002.1"/>
</dbReference>
<dbReference type="Gene3D" id="3.40.50.1000">
    <property type="entry name" value="HAD superfamily/HAD-like"/>
    <property type="match status" value="1"/>
</dbReference>
<feature type="signal peptide" evidence="1">
    <location>
        <begin position="1"/>
        <end position="28"/>
    </location>
</feature>
<feature type="domain" description="DUF306" evidence="2">
    <location>
        <begin position="348"/>
        <end position="452"/>
    </location>
</feature>
<sequence length="457" mass="50544" precursor="true">MNTKLSKMPLVRLVVTGLLFVWPFLSQAADPLSSWNDGPAKESIINFVSSVTDAQSKDYVDPTDRVAVFDNDGTLWSETPIPFQAAYAFDEIKRRSPDEPQLAADPMVQAVLDGDVGKLLEGKHHDGLMQVLALTHAGMTTEEFDTSVTAWLKTAKHPRFQRAYDTCTYVPMQQLLGYLRANDFKCFIVSGGGADFMRVWSERVYGIPPENVVGSTGQTKYVVRDGEPLLIKTLDHLFVDDREGKPVGIHHFIGRRPIACFGNSDGDQAMMEYTTIGNPLKSFGMIIHHTDADREYAYDADPPSSGKLTTAMDVASERGWTVVDMKTDWRQIFGDESMDSDESSGQKLFGNWLAEDIEGRGVVDRAQSTLTIAADGSVSGSTSVNRYHGMATINQKSIKFGPLATTRRAGPPALMDQEKRFAAALEKTVRFRIAETGLLYFSDVEGNDVLRLSKMND</sequence>
<protein>
    <submittedName>
        <fullName evidence="3">META domain protein</fullName>
    </submittedName>
</protein>
<dbReference type="Proteomes" id="UP000317977">
    <property type="component" value="Unassembled WGS sequence"/>
</dbReference>
<reference evidence="3 4" key="1">
    <citation type="submission" date="2019-02" db="EMBL/GenBank/DDBJ databases">
        <title>Deep-cultivation of Planctomycetes and their phenomic and genomic characterization uncovers novel biology.</title>
        <authorList>
            <person name="Wiegand S."/>
            <person name="Jogler M."/>
            <person name="Boedeker C."/>
            <person name="Pinto D."/>
            <person name="Vollmers J."/>
            <person name="Rivas-Marin E."/>
            <person name="Kohn T."/>
            <person name="Peeters S.H."/>
            <person name="Heuer A."/>
            <person name="Rast P."/>
            <person name="Oberbeckmann S."/>
            <person name="Bunk B."/>
            <person name="Jeske O."/>
            <person name="Meyerdierks A."/>
            <person name="Storesund J.E."/>
            <person name="Kallscheuer N."/>
            <person name="Luecker S."/>
            <person name="Lage O.M."/>
            <person name="Pohl T."/>
            <person name="Merkel B.J."/>
            <person name="Hornburger P."/>
            <person name="Mueller R.-W."/>
            <person name="Bruemmer F."/>
            <person name="Labrenz M."/>
            <person name="Spormann A.M."/>
            <person name="Op Den Camp H."/>
            <person name="Overmann J."/>
            <person name="Amann R."/>
            <person name="Jetten M.S.M."/>
            <person name="Mascher T."/>
            <person name="Medema M.H."/>
            <person name="Devos D.P."/>
            <person name="Kaster A.-K."/>
            <person name="Ovreas L."/>
            <person name="Rohde M."/>
            <person name="Galperin M.Y."/>
            <person name="Jogler C."/>
        </authorList>
    </citation>
    <scope>NUCLEOTIDE SEQUENCE [LARGE SCALE GENOMIC DNA]</scope>
    <source>
        <strain evidence="3 4">Poly59</strain>
    </source>
</reference>
<dbReference type="InterPro" id="IPR005184">
    <property type="entry name" value="DUF306_Meta_HslJ"/>
</dbReference>
<gene>
    <name evidence="3" type="ORF">Poly59_26250</name>
</gene>
<name>A0A5C6F9X0_9BACT</name>
<dbReference type="EMBL" id="SJPX01000002">
    <property type="protein sequence ID" value="TWU56321.1"/>
    <property type="molecule type" value="Genomic_DNA"/>
</dbReference>